<evidence type="ECO:0000256" key="1">
    <source>
        <dbReference type="ARBA" id="ARBA00022723"/>
    </source>
</evidence>
<gene>
    <name evidence="6" type="ordered locus">VIT_18s0001g04620</name>
</gene>
<keyword evidence="2" id="KW-0863">Zinc-finger</keyword>
<keyword evidence="1" id="KW-0479">Metal-binding</keyword>
<evidence type="ECO:0000313" key="7">
    <source>
        <dbReference type="Proteomes" id="UP000009183"/>
    </source>
</evidence>
<evidence type="ECO:0000259" key="5">
    <source>
        <dbReference type="Pfam" id="PF01485"/>
    </source>
</evidence>
<keyword evidence="7" id="KW-1185">Reference proteome</keyword>
<keyword evidence="4" id="KW-0862">Zinc</keyword>
<dbReference type="GO" id="GO:0008270">
    <property type="term" value="F:zinc ion binding"/>
    <property type="evidence" value="ECO:0007669"/>
    <property type="project" value="UniProtKB-KW"/>
</dbReference>
<proteinExistence type="predicted"/>
<dbReference type="STRING" id="29760.D7TLB3"/>
<dbReference type="Pfam" id="PF01485">
    <property type="entry name" value="IBR"/>
    <property type="match status" value="1"/>
</dbReference>
<protein>
    <recommendedName>
        <fullName evidence="5">IBR domain-containing protein</fullName>
    </recommendedName>
</protein>
<dbReference type="EMBL" id="FN595996">
    <property type="protein sequence ID" value="CBI31285.3"/>
    <property type="molecule type" value="Genomic_DNA"/>
</dbReference>
<evidence type="ECO:0000256" key="4">
    <source>
        <dbReference type="ARBA" id="ARBA00022833"/>
    </source>
</evidence>
<sequence>MVSSSLKLVQKHYIEDNRNAKWCPAPGCDYAVDFLLLIVEVVTFPASAHITFNGIVQRELTFLLIAALWPIGF</sequence>
<organism evidence="6 7">
    <name type="scientific">Vitis vinifera</name>
    <name type="common">Grape</name>
    <dbReference type="NCBI Taxonomy" id="29760"/>
    <lineage>
        <taxon>Eukaryota</taxon>
        <taxon>Viridiplantae</taxon>
        <taxon>Streptophyta</taxon>
        <taxon>Embryophyta</taxon>
        <taxon>Tracheophyta</taxon>
        <taxon>Spermatophyta</taxon>
        <taxon>Magnoliopsida</taxon>
        <taxon>eudicotyledons</taxon>
        <taxon>Gunneridae</taxon>
        <taxon>Pentapetalae</taxon>
        <taxon>rosids</taxon>
        <taxon>Vitales</taxon>
        <taxon>Vitaceae</taxon>
        <taxon>Viteae</taxon>
        <taxon>Vitis</taxon>
    </lineage>
</organism>
<accession>D7TLB3</accession>
<keyword evidence="3" id="KW-0833">Ubl conjugation pathway</keyword>
<reference evidence="7" key="1">
    <citation type="journal article" date="2007" name="Nature">
        <title>The grapevine genome sequence suggests ancestral hexaploidization in major angiosperm phyla.</title>
        <authorList>
            <consortium name="The French-Italian Public Consortium for Grapevine Genome Characterization."/>
            <person name="Jaillon O."/>
            <person name="Aury J.-M."/>
            <person name="Noel B."/>
            <person name="Policriti A."/>
            <person name="Clepet C."/>
            <person name="Casagrande A."/>
            <person name="Choisne N."/>
            <person name="Aubourg S."/>
            <person name="Vitulo N."/>
            <person name="Jubin C."/>
            <person name="Vezzi A."/>
            <person name="Legeai F."/>
            <person name="Hugueney P."/>
            <person name="Dasilva C."/>
            <person name="Horner D."/>
            <person name="Mica E."/>
            <person name="Jublot D."/>
            <person name="Poulain J."/>
            <person name="Bruyere C."/>
            <person name="Billault A."/>
            <person name="Segurens B."/>
            <person name="Gouyvenoux M."/>
            <person name="Ugarte E."/>
            <person name="Cattonaro F."/>
            <person name="Anthouard V."/>
            <person name="Vico V."/>
            <person name="Del Fabbro C."/>
            <person name="Alaux M."/>
            <person name="Di Gaspero G."/>
            <person name="Dumas V."/>
            <person name="Felice N."/>
            <person name="Paillard S."/>
            <person name="Juman I."/>
            <person name="Moroldo M."/>
            <person name="Scalabrin S."/>
            <person name="Canaguier A."/>
            <person name="Le Clainche I."/>
            <person name="Malacrida G."/>
            <person name="Durand E."/>
            <person name="Pesole G."/>
            <person name="Laucou V."/>
            <person name="Chatelet P."/>
            <person name="Merdinoglu D."/>
            <person name="Delledonne M."/>
            <person name="Pezzotti M."/>
            <person name="Lecharny A."/>
            <person name="Scarpelli C."/>
            <person name="Artiguenave F."/>
            <person name="Pe M.E."/>
            <person name="Valle G."/>
            <person name="Morgante M."/>
            <person name="Caboche M."/>
            <person name="Adam-Blondon A.-F."/>
            <person name="Weissenbach J."/>
            <person name="Quetier F."/>
            <person name="Wincker P."/>
        </authorList>
    </citation>
    <scope>NUCLEOTIDE SEQUENCE [LARGE SCALE GENOMIC DNA]</scope>
    <source>
        <strain evidence="7">cv. Pinot noir / PN40024</strain>
    </source>
</reference>
<dbReference type="InterPro" id="IPR002867">
    <property type="entry name" value="IBR_dom"/>
</dbReference>
<dbReference type="PaxDb" id="29760-VIT_18s0001g04620.t01"/>
<evidence type="ECO:0000313" key="6">
    <source>
        <dbReference type="EMBL" id="CBI31285.3"/>
    </source>
</evidence>
<dbReference type="HOGENOM" id="CLU_2709900_0_0_1"/>
<dbReference type="AlphaFoldDB" id="D7TLB3"/>
<feature type="domain" description="IBR" evidence="5">
    <location>
        <begin position="7"/>
        <end position="33"/>
    </location>
</feature>
<dbReference type="InParanoid" id="D7TLB3"/>
<evidence type="ECO:0000256" key="2">
    <source>
        <dbReference type="ARBA" id="ARBA00022771"/>
    </source>
</evidence>
<name>D7TLB3_VITVI</name>
<dbReference type="Proteomes" id="UP000009183">
    <property type="component" value="Chromosome 18, unordered"/>
</dbReference>
<evidence type="ECO:0000256" key="3">
    <source>
        <dbReference type="ARBA" id="ARBA00022786"/>
    </source>
</evidence>